<dbReference type="InterPro" id="IPR053164">
    <property type="entry name" value="IS1016-like_transposase"/>
</dbReference>
<comment type="caution">
    <text evidence="2">The sequence shown here is derived from an EMBL/GenBank/DDBJ whole genome shotgun (WGS) entry which is preliminary data.</text>
</comment>
<protein>
    <recommendedName>
        <fullName evidence="1">ISXO2-like transposase domain-containing protein</fullName>
    </recommendedName>
</protein>
<dbReference type="InterPro" id="IPR024445">
    <property type="entry name" value="Tnp_ISXO2-like"/>
</dbReference>
<dbReference type="PANTHER" id="PTHR47163:SF2">
    <property type="entry name" value="SI:DKEY-17M8.2"/>
    <property type="match status" value="1"/>
</dbReference>
<gene>
    <name evidence="2" type="ORF">LPLAT_LOCUS6893</name>
</gene>
<evidence type="ECO:0000259" key="1">
    <source>
        <dbReference type="SMART" id="SM01126"/>
    </source>
</evidence>
<dbReference type="SMART" id="SM01126">
    <property type="entry name" value="DDE_Tnp_IS1595"/>
    <property type="match status" value="1"/>
</dbReference>
<dbReference type="AlphaFoldDB" id="A0AAV2MYU1"/>
<sequence>MDRTYNIFTLSSILQTRERTLKWICDIELIPRERYCSKHKRKMNLAESKLSCATCMPITYSFAVNFTFEQTMRESSIIEGQKISRETVADRFSFCREVCMVGRQIRSVGEIVEIDECKIGRRKYERERVVEGSWILGIIHRGYAHKYRLEICPDNKRDENTLIELIKKHVAAGTEMHTDCWKGYINLENHGYVYKTVNHSEEFVNHDTGTHTENIESSWRWMRRFLSRGGVCKSNLADHLCEFLWRRRVKKLNVYYRL</sequence>
<evidence type="ECO:0000313" key="2">
    <source>
        <dbReference type="EMBL" id="CAL1672216.1"/>
    </source>
</evidence>
<name>A0AAV2MYU1_9HYME</name>
<dbReference type="Pfam" id="PF12762">
    <property type="entry name" value="DDE_Tnp_IS1595"/>
    <property type="match status" value="1"/>
</dbReference>
<dbReference type="EMBL" id="CAXIPU020000468">
    <property type="protein sequence ID" value="CAL1672216.1"/>
    <property type="molecule type" value="Genomic_DNA"/>
</dbReference>
<organism evidence="2 3">
    <name type="scientific">Lasius platythorax</name>
    <dbReference type="NCBI Taxonomy" id="488582"/>
    <lineage>
        <taxon>Eukaryota</taxon>
        <taxon>Metazoa</taxon>
        <taxon>Ecdysozoa</taxon>
        <taxon>Arthropoda</taxon>
        <taxon>Hexapoda</taxon>
        <taxon>Insecta</taxon>
        <taxon>Pterygota</taxon>
        <taxon>Neoptera</taxon>
        <taxon>Endopterygota</taxon>
        <taxon>Hymenoptera</taxon>
        <taxon>Apocrita</taxon>
        <taxon>Aculeata</taxon>
        <taxon>Formicoidea</taxon>
        <taxon>Formicidae</taxon>
        <taxon>Formicinae</taxon>
        <taxon>Lasius</taxon>
        <taxon>Lasius</taxon>
    </lineage>
</organism>
<reference evidence="2" key="1">
    <citation type="submission" date="2024-04" db="EMBL/GenBank/DDBJ databases">
        <authorList>
            <consortium name="Molecular Ecology Group"/>
        </authorList>
    </citation>
    <scope>NUCLEOTIDE SEQUENCE</scope>
</reference>
<dbReference type="Proteomes" id="UP001497644">
    <property type="component" value="Unassembled WGS sequence"/>
</dbReference>
<feature type="domain" description="ISXO2-like transposase" evidence="1">
    <location>
        <begin position="104"/>
        <end position="248"/>
    </location>
</feature>
<proteinExistence type="predicted"/>
<evidence type="ECO:0000313" key="3">
    <source>
        <dbReference type="Proteomes" id="UP001497644"/>
    </source>
</evidence>
<keyword evidence="3" id="KW-1185">Reference proteome</keyword>
<accession>A0AAV2MYU1</accession>
<dbReference type="PANTHER" id="PTHR47163">
    <property type="entry name" value="DDE_TNP_IS1595 DOMAIN-CONTAINING PROTEIN"/>
    <property type="match status" value="1"/>
</dbReference>